<feature type="region of interest" description="Disordered" evidence="1">
    <location>
        <begin position="303"/>
        <end position="327"/>
    </location>
</feature>
<feature type="domain" description="FCP1 homology" evidence="2">
    <location>
        <begin position="457"/>
        <end position="510"/>
    </location>
</feature>
<accession>A0ABR2EKY4</accession>
<dbReference type="InterPro" id="IPR004274">
    <property type="entry name" value="FCP1_dom"/>
</dbReference>
<sequence length="510" mass="58228">MRQNIAIGVNPRASFPRAIVLWGLKLGQKNKEEKKEKEIPGKVGRSFAIFRASSRVLVLTSSGVVRAFLPIFQALLQRYNPENKCFEFGVDNLIRLYITLGDELRITRLPIHGNPVIVDGYAINVDLLCIEKLGNKDMLINKGNISLTKLLEQFGKFKDGDTLENVDFHVRAATLYIIGSVIGLSTSSTVPSLYLALLEDVTRIESSHEMFIFERIPWVVSRLLNPRAPKTLPEFIEGDNALPTEFPLMVKWHKKMDRFNSTRMRDWKKISCLRHIIVKLPWKEDIPGISPTHVQEDVGVDEQYTDSGTLPTPDQVDDIPGTPIQEQNDVEYGGLQQNNAEDISGTLPTQEEDVRDDEQQDHASALPQEHDHAGALTQRLRELLTYRRKRRKHAMGQLPRKHRAREDKLEIKKMIIYGVKHAVNELYKLKSIPNPENGEKLTDEAYEDPNKYLQSLTPPKRKLVIWDVNGVLANISFQRKKVVTMRPGVSQFIQFCLNNFVVAIWSSKLR</sequence>
<proteinExistence type="predicted"/>
<name>A0ABR2EKY4_9ROSI</name>
<dbReference type="Proteomes" id="UP001472677">
    <property type="component" value="Unassembled WGS sequence"/>
</dbReference>
<reference evidence="3 4" key="1">
    <citation type="journal article" date="2024" name="G3 (Bethesda)">
        <title>Genome assembly of Hibiscus sabdariffa L. provides insights into metabolisms of medicinal natural products.</title>
        <authorList>
            <person name="Kim T."/>
        </authorList>
    </citation>
    <scope>NUCLEOTIDE SEQUENCE [LARGE SCALE GENOMIC DNA]</scope>
    <source>
        <strain evidence="3">TK-2024</strain>
        <tissue evidence="3">Old leaves</tissue>
    </source>
</reference>
<evidence type="ECO:0000256" key="1">
    <source>
        <dbReference type="SAM" id="MobiDB-lite"/>
    </source>
</evidence>
<organism evidence="3 4">
    <name type="scientific">Hibiscus sabdariffa</name>
    <name type="common">roselle</name>
    <dbReference type="NCBI Taxonomy" id="183260"/>
    <lineage>
        <taxon>Eukaryota</taxon>
        <taxon>Viridiplantae</taxon>
        <taxon>Streptophyta</taxon>
        <taxon>Embryophyta</taxon>
        <taxon>Tracheophyta</taxon>
        <taxon>Spermatophyta</taxon>
        <taxon>Magnoliopsida</taxon>
        <taxon>eudicotyledons</taxon>
        <taxon>Gunneridae</taxon>
        <taxon>Pentapetalae</taxon>
        <taxon>rosids</taxon>
        <taxon>malvids</taxon>
        <taxon>Malvales</taxon>
        <taxon>Malvaceae</taxon>
        <taxon>Malvoideae</taxon>
        <taxon>Hibiscus</taxon>
    </lineage>
</organism>
<keyword evidence="4" id="KW-1185">Reference proteome</keyword>
<dbReference type="Gene3D" id="3.40.50.1000">
    <property type="entry name" value="HAD superfamily/HAD-like"/>
    <property type="match status" value="1"/>
</dbReference>
<dbReference type="InterPro" id="IPR036412">
    <property type="entry name" value="HAD-like_sf"/>
</dbReference>
<evidence type="ECO:0000259" key="2">
    <source>
        <dbReference type="PROSITE" id="PS50969"/>
    </source>
</evidence>
<gene>
    <name evidence="3" type="ORF">V6N12_010613</name>
</gene>
<feature type="compositionally biased region" description="Acidic residues" evidence="1">
    <location>
        <begin position="350"/>
        <end position="359"/>
    </location>
</feature>
<dbReference type="EMBL" id="JBBPBM010000012">
    <property type="protein sequence ID" value="KAK8562536.1"/>
    <property type="molecule type" value="Genomic_DNA"/>
</dbReference>
<dbReference type="PROSITE" id="PS50969">
    <property type="entry name" value="FCP1"/>
    <property type="match status" value="1"/>
</dbReference>
<dbReference type="SUPFAM" id="SSF56784">
    <property type="entry name" value="HAD-like"/>
    <property type="match status" value="1"/>
</dbReference>
<dbReference type="InterPro" id="IPR023214">
    <property type="entry name" value="HAD_sf"/>
</dbReference>
<feature type="region of interest" description="Disordered" evidence="1">
    <location>
        <begin position="350"/>
        <end position="375"/>
    </location>
</feature>
<evidence type="ECO:0000313" key="3">
    <source>
        <dbReference type="EMBL" id="KAK8562536.1"/>
    </source>
</evidence>
<comment type="caution">
    <text evidence="3">The sequence shown here is derived from an EMBL/GenBank/DDBJ whole genome shotgun (WGS) entry which is preliminary data.</text>
</comment>
<protein>
    <recommendedName>
        <fullName evidence="2">FCP1 homology domain-containing protein</fullName>
    </recommendedName>
</protein>
<evidence type="ECO:0000313" key="4">
    <source>
        <dbReference type="Proteomes" id="UP001472677"/>
    </source>
</evidence>